<reference evidence="3" key="1">
    <citation type="submission" date="2018-12" db="EMBL/GenBank/DDBJ databases">
        <authorList>
            <person name="Syme R.A."/>
            <person name="Farfan-Caceres L."/>
            <person name="Lichtenzveig J."/>
        </authorList>
    </citation>
    <scope>NUCLEOTIDE SEQUENCE</scope>
    <source>
        <strain evidence="3">Al4</strain>
    </source>
</reference>
<dbReference type="GO" id="GO:0000976">
    <property type="term" value="F:transcription cis-regulatory region binding"/>
    <property type="evidence" value="ECO:0007669"/>
    <property type="project" value="TreeGrafter"/>
</dbReference>
<evidence type="ECO:0000256" key="2">
    <source>
        <dbReference type="SAM" id="MobiDB-lite"/>
    </source>
</evidence>
<dbReference type="GO" id="GO:0003700">
    <property type="term" value="F:DNA-binding transcription factor activity"/>
    <property type="evidence" value="ECO:0007669"/>
    <property type="project" value="TreeGrafter"/>
</dbReference>
<gene>
    <name evidence="3" type="ORF">EKO04_005174</name>
</gene>
<dbReference type="PANTHER" id="PTHR37534:SF2">
    <property type="entry name" value="N-ACETYLTRANSFERASE DOMAIN-CONTAINING PROTEIN"/>
    <property type="match status" value="1"/>
</dbReference>
<feature type="region of interest" description="Disordered" evidence="2">
    <location>
        <begin position="113"/>
        <end position="134"/>
    </location>
</feature>
<organism evidence="3 4">
    <name type="scientific">Ascochyta lentis</name>
    <dbReference type="NCBI Taxonomy" id="205686"/>
    <lineage>
        <taxon>Eukaryota</taxon>
        <taxon>Fungi</taxon>
        <taxon>Dikarya</taxon>
        <taxon>Ascomycota</taxon>
        <taxon>Pezizomycotina</taxon>
        <taxon>Dothideomycetes</taxon>
        <taxon>Pleosporomycetidae</taxon>
        <taxon>Pleosporales</taxon>
        <taxon>Pleosporineae</taxon>
        <taxon>Didymellaceae</taxon>
        <taxon>Ascochyta</taxon>
    </lineage>
</organism>
<evidence type="ECO:0000256" key="1">
    <source>
        <dbReference type="ARBA" id="ARBA00023242"/>
    </source>
</evidence>
<keyword evidence="1" id="KW-0539">Nucleus</keyword>
<comment type="caution">
    <text evidence="3">The sequence shown here is derived from an EMBL/GenBank/DDBJ whole genome shotgun (WGS) entry which is preliminary data.</text>
</comment>
<evidence type="ECO:0000313" key="4">
    <source>
        <dbReference type="Proteomes" id="UP000651452"/>
    </source>
</evidence>
<evidence type="ECO:0000313" key="3">
    <source>
        <dbReference type="EMBL" id="KAF9696456.1"/>
    </source>
</evidence>
<accession>A0A8H7MDL6</accession>
<dbReference type="OrthoDB" id="4525710at2759"/>
<feature type="compositionally biased region" description="Polar residues" evidence="2">
    <location>
        <begin position="113"/>
        <end position="130"/>
    </location>
</feature>
<keyword evidence="4" id="KW-1185">Reference proteome</keyword>
<evidence type="ECO:0008006" key="5">
    <source>
        <dbReference type="Google" id="ProtNLM"/>
    </source>
</evidence>
<dbReference type="PANTHER" id="PTHR37534">
    <property type="entry name" value="TRANSCRIPTIONAL ACTIVATOR PROTEIN UGA3"/>
    <property type="match status" value="1"/>
</dbReference>
<dbReference type="AlphaFoldDB" id="A0A8H7MDL6"/>
<name>A0A8H7MDL6_9PLEO</name>
<protein>
    <recommendedName>
        <fullName evidence="5">Arca-like protein</fullName>
    </recommendedName>
</protein>
<dbReference type="GO" id="GO:0045944">
    <property type="term" value="P:positive regulation of transcription by RNA polymerase II"/>
    <property type="evidence" value="ECO:0007669"/>
    <property type="project" value="TreeGrafter"/>
</dbReference>
<dbReference type="GO" id="GO:0005634">
    <property type="term" value="C:nucleus"/>
    <property type="evidence" value="ECO:0007669"/>
    <property type="project" value="TreeGrafter"/>
</dbReference>
<proteinExistence type="predicted"/>
<sequence>MPRVRPPPVRHPCSSAQYDSRFTDDQIWVSGRYTGRNVLGVESGLVQSTLAISPQPVLEAAEDSLADVRLLEAPSGEGETCSPDTAEQDGAIQALLHSPVHFFTPTDYAGEQSPHQYESPWTQSGVQGPSNGELAPQSLDTTQACLLRYFIDHISPWLFVPVWARHYPPLLNAIFATSSRHLCRLARYTTLEGYQYEGQHLAGLTVHSAVEYMLACIPALKEFHRIQDKEHRKLIVATAIILRQFEEIEDESDSCQPTIADGNGEVHPQVRVNFLDIINATIRSSHDEGIFDRHELLDVAYWICLRQEVYSAFTEKRSPQMLLAPEQWTSAATANKMVMHTAQVAKWLFSEQEIGEWSRLNEQQALLESNVLTQARYQPILKRQPDKAKGEVFPTIWYGSDLVVTGVQHVMIAKMVLTAEAPSLRGTHDRKAHRAGEAIVRKIILDLCGIAMHRTHCLPALVNATMGILLYGDFFTEEWERQALAAVIAKFQDLKAWPLPEGLRSFN</sequence>
<reference evidence="3" key="2">
    <citation type="submission" date="2020-09" db="EMBL/GenBank/DDBJ databases">
        <title>Reference genome assembly for Australian Ascochyta lentis isolate Al4.</title>
        <authorList>
            <person name="Lee R.C."/>
            <person name="Farfan-Caceres L.M."/>
            <person name="Debler J.W."/>
            <person name="Williams A.H."/>
            <person name="Henares B.M."/>
        </authorList>
    </citation>
    <scope>NUCLEOTIDE SEQUENCE</scope>
    <source>
        <strain evidence="3">Al4</strain>
    </source>
</reference>
<dbReference type="EMBL" id="RZGK01000009">
    <property type="protein sequence ID" value="KAF9696456.1"/>
    <property type="molecule type" value="Genomic_DNA"/>
</dbReference>
<dbReference type="Proteomes" id="UP000651452">
    <property type="component" value="Unassembled WGS sequence"/>
</dbReference>